<protein>
    <recommendedName>
        <fullName evidence="3">Phage protein</fullName>
    </recommendedName>
</protein>
<reference evidence="1 2" key="1">
    <citation type="submission" date="2023-05" db="EMBL/GenBank/DDBJ databases">
        <title>A Combination of Whole Genome Sequencing and Metagenomics Reveals Diversity of Listeria spp. in Soil Collected from the Nantahala National Forest.</title>
        <authorList>
            <person name="Wang J."/>
            <person name="Schamp C.N."/>
            <person name="Hudson L.K."/>
            <person name="Chaggar H.K."/>
            <person name="Bryan D.W."/>
            <person name="Radosevich M."/>
            <person name="Denes T.G."/>
        </authorList>
    </citation>
    <scope>NUCLEOTIDE SEQUENCE [LARGE SCALE GENOMIC DNA]</scope>
    <source>
        <strain evidence="1 2">UTK S2-0002</strain>
    </source>
</reference>
<dbReference type="EMBL" id="JASBAM010000001">
    <property type="protein sequence ID" value="MDT0112591.1"/>
    <property type="molecule type" value="Genomic_DNA"/>
</dbReference>
<gene>
    <name evidence="1" type="ORF">QJV37_00445</name>
</gene>
<sequence>MKELHLEVFNGYDKYWSSFSVFAINGELQANVVYDFCDSPEDAIIGRNLKTIDDYEYIIKLAHQADTYTYASYSIGEIEDNEDMTYAEYKNLVK</sequence>
<evidence type="ECO:0008006" key="3">
    <source>
        <dbReference type="Google" id="ProtNLM"/>
    </source>
</evidence>
<comment type="caution">
    <text evidence="1">The sequence shown here is derived from an EMBL/GenBank/DDBJ whole genome shotgun (WGS) entry which is preliminary data.</text>
</comment>
<keyword evidence="2" id="KW-1185">Reference proteome</keyword>
<proteinExistence type="predicted"/>
<evidence type="ECO:0000313" key="2">
    <source>
        <dbReference type="Proteomes" id="UP001252688"/>
    </source>
</evidence>
<accession>A0ABU2IIV0</accession>
<dbReference type="RefSeq" id="WP_311177980.1">
    <property type="nucleotide sequence ID" value="NZ_JASAZZ010000001.1"/>
</dbReference>
<organism evidence="1 2">
    <name type="scientific">Listeria cossartiae subsp. cayugensis</name>
    <dbReference type="NCBI Taxonomy" id="2713505"/>
    <lineage>
        <taxon>Bacteria</taxon>
        <taxon>Bacillati</taxon>
        <taxon>Bacillota</taxon>
        <taxon>Bacilli</taxon>
        <taxon>Bacillales</taxon>
        <taxon>Listeriaceae</taxon>
        <taxon>Listeria</taxon>
        <taxon>Listeria cossartiae</taxon>
    </lineage>
</organism>
<evidence type="ECO:0000313" key="1">
    <source>
        <dbReference type="EMBL" id="MDT0112591.1"/>
    </source>
</evidence>
<name>A0ABU2IIV0_9LIST</name>
<dbReference type="Proteomes" id="UP001252688">
    <property type="component" value="Unassembled WGS sequence"/>
</dbReference>